<dbReference type="AlphaFoldDB" id="H5XZW6"/>
<dbReference type="HOGENOM" id="CLU_1841939_0_0_9"/>
<dbReference type="OrthoDB" id="1861538at2"/>
<keyword evidence="2" id="KW-1185">Reference proteome</keyword>
<dbReference type="RefSeq" id="WP_007787428.1">
    <property type="nucleotide sequence ID" value="NZ_CM001441.1"/>
</dbReference>
<gene>
    <name evidence="1" type="ORF">DesyoDRAFT_5231</name>
</gene>
<reference evidence="1 2" key="1">
    <citation type="submission" date="2011-11" db="EMBL/GenBank/DDBJ databases">
        <title>The Noncontiguous Finished genome of Desulfosporosinus youngiae DSM 17734.</title>
        <authorList>
            <consortium name="US DOE Joint Genome Institute (JGI-PGF)"/>
            <person name="Lucas S."/>
            <person name="Han J."/>
            <person name="Lapidus A."/>
            <person name="Cheng J.-F."/>
            <person name="Goodwin L."/>
            <person name="Pitluck S."/>
            <person name="Peters L."/>
            <person name="Ovchinnikova G."/>
            <person name="Lu M."/>
            <person name="Land M.L."/>
            <person name="Hauser L."/>
            <person name="Pester M."/>
            <person name="Spring S."/>
            <person name="Ollivier B."/>
            <person name="Rattei T."/>
            <person name="Klenk H.-P."/>
            <person name="Wagner M."/>
            <person name="Loy A."/>
            <person name="Woyke T.J."/>
        </authorList>
    </citation>
    <scope>NUCLEOTIDE SEQUENCE [LARGE SCALE GENOMIC DNA]</scope>
    <source>
        <strain evidence="1 2">DSM 17734</strain>
    </source>
</reference>
<proteinExistence type="predicted"/>
<protein>
    <submittedName>
        <fullName evidence="1">Uncharacterized protein</fullName>
    </submittedName>
</protein>
<organism evidence="1 2">
    <name type="scientific">Desulfosporosinus youngiae DSM 17734</name>
    <dbReference type="NCBI Taxonomy" id="768710"/>
    <lineage>
        <taxon>Bacteria</taxon>
        <taxon>Bacillati</taxon>
        <taxon>Bacillota</taxon>
        <taxon>Clostridia</taxon>
        <taxon>Eubacteriales</taxon>
        <taxon>Desulfitobacteriaceae</taxon>
        <taxon>Desulfosporosinus</taxon>
    </lineage>
</organism>
<dbReference type="EMBL" id="CM001441">
    <property type="protein sequence ID" value="EHQ92162.1"/>
    <property type="molecule type" value="Genomic_DNA"/>
</dbReference>
<sequence length="139" mass="15812">MSEYKRLTDRDEFGNADIIGVDSEDLQLNLEYDEFNKVTNALNRLAQYEDIGGPAEFAKLKAELESEKALHHKYEKLALKNAMEYDEVINEKSGTWERMENAWEELEGFSCECGYFGQAAFPYCPSCGRKMSGGEAIQS</sequence>
<dbReference type="STRING" id="768710.DesyoDRAFT_5231"/>
<dbReference type="Proteomes" id="UP000005104">
    <property type="component" value="Chromosome"/>
</dbReference>
<evidence type="ECO:0000313" key="1">
    <source>
        <dbReference type="EMBL" id="EHQ92162.1"/>
    </source>
</evidence>
<evidence type="ECO:0000313" key="2">
    <source>
        <dbReference type="Proteomes" id="UP000005104"/>
    </source>
</evidence>
<accession>H5XZW6</accession>
<name>H5XZW6_9FIRM</name>